<evidence type="ECO:0000313" key="2">
    <source>
        <dbReference type="EMBL" id="KAK8758389.1"/>
    </source>
</evidence>
<sequence length="704" mass="79379">MCMLPQVPLEELLLEPDREKPPDVAITWCSGVPIPAAPIILAISVIIVLMMFLILHPGRSKPPGTNNMCSTPDCHQHAGLLGVRSINWSCGDFGSFVCAGWRSKPLDISWTVSSQVALNWMSGVVSMSYRSYDRNSIVYTPLAMIRKCMDGTDDDRAMTSLIALVNASGLAWPTRGDSGKQYVVKDYSRPLRLVVELSVLWALPLWFRVQMIPARARRQRERVFVVTPSLAAPLWYTFHKELSHYEDDYIGYLNLFYSTVLRFRPPSESFTNFLSTSAMVQTWVFEQLNFAFSADHSQPRLLEIRSLPSFVKNLTAGDWVTTLGQIYGPRYSITDDDIFLFTNEKLLAAASSIFTSYSAQDVFFHTLWWFIQSVGSLTSHSIHSFMKAHPKRMSFMVVMCFDHVAATHNGLLAAINKASFEHSEQLFIADHLENIRNVTLEKLHSYKLSARTKEALISVLENMTTVIWPEEDFGRPGGFEEYYGKPYEGGESFFEEWKLSRVRLQRLYTEGIIGDYVKAALVHEFDGDRVVAYNPALNVLSVSPSALTPPLYYRQATTAVIYGGLGYVYARAIFEALDTISHLLNGGSSMQPTDQPETTDFWNASWCGYPAGGRSMFPHLPALDVAYSAYSRSRNETSDLPLERLPQYSPKQVFFLTFCHSNCYLNTAGVKLSPACNSAMAHFDNFTRAFMCPDADIEHKCSFN</sequence>
<evidence type="ECO:0000256" key="1">
    <source>
        <dbReference type="SAM" id="Phobius"/>
    </source>
</evidence>
<keyword evidence="1" id="KW-0812">Transmembrane</keyword>
<dbReference type="Proteomes" id="UP001321473">
    <property type="component" value="Unassembled WGS sequence"/>
</dbReference>
<evidence type="ECO:0008006" key="4">
    <source>
        <dbReference type="Google" id="ProtNLM"/>
    </source>
</evidence>
<dbReference type="SUPFAM" id="SSF55486">
    <property type="entry name" value="Metalloproteases ('zincins'), catalytic domain"/>
    <property type="match status" value="1"/>
</dbReference>
<organism evidence="2 3">
    <name type="scientific">Amblyomma americanum</name>
    <name type="common">Lone star tick</name>
    <dbReference type="NCBI Taxonomy" id="6943"/>
    <lineage>
        <taxon>Eukaryota</taxon>
        <taxon>Metazoa</taxon>
        <taxon>Ecdysozoa</taxon>
        <taxon>Arthropoda</taxon>
        <taxon>Chelicerata</taxon>
        <taxon>Arachnida</taxon>
        <taxon>Acari</taxon>
        <taxon>Parasitiformes</taxon>
        <taxon>Ixodida</taxon>
        <taxon>Ixodoidea</taxon>
        <taxon>Ixodidae</taxon>
        <taxon>Amblyomminae</taxon>
        <taxon>Amblyomma</taxon>
    </lineage>
</organism>
<evidence type="ECO:0000313" key="3">
    <source>
        <dbReference type="Proteomes" id="UP001321473"/>
    </source>
</evidence>
<reference evidence="2 3" key="1">
    <citation type="journal article" date="2023" name="Arcadia Sci">
        <title>De novo assembly of a long-read Amblyomma americanum tick genome.</title>
        <authorList>
            <person name="Chou S."/>
            <person name="Poskanzer K.E."/>
            <person name="Rollins M."/>
            <person name="Thuy-Boun P.S."/>
        </authorList>
    </citation>
    <scope>NUCLEOTIDE SEQUENCE [LARGE SCALE GENOMIC DNA]</scope>
    <source>
        <strain evidence="2">F_SG_1</strain>
        <tissue evidence="2">Salivary glands</tissue>
    </source>
</reference>
<dbReference type="Gene3D" id="1.10.1380.10">
    <property type="entry name" value="Neutral endopeptidase , domain2"/>
    <property type="match status" value="1"/>
</dbReference>
<dbReference type="InterPro" id="IPR024079">
    <property type="entry name" value="MetalloPept_cat_dom_sf"/>
</dbReference>
<dbReference type="InterPro" id="IPR042089">
    <property type="entry name" value="Peptidase_M13_dom_2"/>
</dbReference>
<keyword evidence="3" id="KW-1185">Reference proteome</keyword>
<gene>
    <name evidence="2" type="ORF">V5799_003979</name>
</gene>
<feature type="transmembrane region" description="Helical" evidence="1">
    <location>
        <begin position="190"/>
        <end position="207"/>
    </location>
</feature>
<dbReference type="PANTHER" id="PTHR11733:SF241">
    <property type="entry name" value="GH26575P-RELATED"/>
    <property type="match status" value="1"/>
</dbReference>
<keyword evidence="1" id="KW-1133">Transmembrane helix</keyword>
<dbReference type="InterPro" id="IPR000718">
    <property type="entry name" value="Peptidase_M13"/>
</dbReference>
<name>A0AAQ4D7E9_AMBAM</name>
<dbReference type="GO" id="GO:0005886">
    <property type="term" value="C:plasma membrane"/>
    <property type="evidence" value="ECO:0007669"/>
    <property type="project" value="TreeGrafter"/>
</dbReference>
<feature type="transmembrane region" description="Helical" evidence="1">
    <location>
        <begin position="36"/>
        <end position="55"/>
    </location>
</feature>
<dbReference type="PROSITE" id="PS51885">
    <property type="entry name" value="NEPRILYSIN"/>
    <property type="match status" value="1"/>
</dbReference>
<dbReference type="GO" id="GO:0004222">
    <property type="term" value="F:metalloendopeptidase activity"/>
    <property type="evidence" value="ECO:0007669"/>
    <property type="project" value="InterPro"/>
</dbReference>
<keyword evidence="1" id="KW-0472">Membrane</keyword>
<dbReference type="EMBL" id="JARKHS020034185">
    <property type="protein sequence ID" value="KAK8758389.1"/>
    <property type="molecule type" value="Genomic_DNA"/>
</dbReference>
<dbReference type="AlphaFoldDB" id="A0AAQ4D7E9"/>
<dbReference type="PANTHER" id="PTHR11733">
    <property type="entry name" value="ZINC METALLOPROTEASE FAMILY M13 NEPRILYSIN-RELATED"/>
    <property type="match status" value="1"/>
</dbReference>
<dbReference type="Gene3D" id="3.40.390.10">
    <property type="entry name" value="Collagenase (Catalytic Domain)"/>
    <property type="match status" value="2"/>
</dbReference>
<protein>
    <recommendedName>
        <fullName evidence="4">M13 family peptidase</fullName>
    </recommendedName>
</protein>
<dbReference type="GO" id="GO:0016485">
    <property type="term" value="P:protein processing"/>
    <property type="evidence" value="ECO:0007669"/>
    <property type="project" value="TreeGrafter"/>
</dbReference>
<proteinExistence type="predicted"/>
<accession>A0AAQ4D7E9</accession>
<comment type="caution">
    <text evidence="2">The sequence shown here is derived from an EMBL/GenBank/DDBJ whole genome shotgun (WGS) entry which is preliminary data.</text>
</comment>